<dbReference type="Gene3D" id="3.80.10.10">
    <property type="entry name" value="Ribonuclease Inhibitor"/>
    <property type="match status" value="1"/>
</dbReference>
<name>A0A914A7P5_PATMI</name>
<evidence type="ECO:0000256" key="1">
    <source>
        <dbReference type="ARBA" id="ARBA00022741"/>
    </source>
</evidence>
<dbReference type="Gene3D" id="3.40.50.300">
    <property type="entry name" value="P-loop containing nucleotide triphosphate hydrolases"/>
    <property type="match status" value="1"/>
</dbReference>
<dbReference type="GO" id="GO:0005524">
    <property type="term" value="F:ATP binding"/>
    <property type="evidence" value="ECO:0007669"/>
    <property type="project" value="UniProtKB-KW"/>
</dbReference>
<dbReference type="PROSITE" id="PS50837">
    <property type="entry name" value="NACHT"/>
    <property type="match status" value="1"/>
</dbReference>
<dbReference type="InterPro" id="IPR032675">
    <property type="entry name" value="LRR_dom_sf"/>
</dbReference>
<dbReference type="EnsemblMetazoa" id="XM_038203954.1">
    <property type="protein sequence ID" value="XP_038059882.1"/>
    <property type="gene ID" value="LOC119730889"/>
</dbReference>
<dbReference type="AlphaFoldDB" id="A0A914A7P5"/>
<dbReference type="GeneID" id="119730889"/>
<dbReference type="OMA" id="RENIQIM"/>
<keyword evidence="4" id="KW-0812">Transmembrane</keyword>
<feature type="domain" description="NACHT" evidence="5">
    <location>
        <begin position="190"/>
        <end position="316"/>
    </location>
</feature>
<reference evidence="6" key="1">
    <citation type="submission" date="2022-11" db="UniProtKB">
        <authorList>
            <consortium name="EnsemblMetazoa"/>
        </authorList>
    </citation>
    <scope>IDENTIFICATION</scope>
</reference>
<keyword evidence="4" id="KW-1133">Transmembrane helix</keyword>
<dbReference type="SUPFAM" id="SSF52047">
    <property type="entry name" value="RNI-like"/>
    <property type="match status" value="1"/>
</dbReference>
<dbReference type="SUPFAM" id="SSF52540">
    <property type="entry name" value="P-loop containing nucleoside triphosphate hydrolases"/>
    <property type="match status" value="1"/>
</dbReference>
<dbReference type="Proteomes" id="UP000887568">
    <property type="component" value="Unplaced"/>
</dbReference>
<sequence>MTTSDNMTTISAAPRPTVLKPTPEGSGLDARTWAVIGIGIPTVLIALFALILGLLKYLNGDNVIGRRRQRSTTGRRRHSRSQEEDSEQGIPRNTSMPTAPAGETNATRSKSEQRRAKQTAASRCRKALKEIYTSTGSYVQMLPWVDDDKKHIMDIYTKLQLEKGDTDLKGKVKSYWDIFKLKSKEGHPIIRAILRGWAGLGKTTLIDKIAYDWACGSVAALKKYKLVFVLKMHSLQQKSDVIDALFDQLLDKKTINREDLKSFITANPEDVLFLLDGFDEFMSTELDVTEFSSILKMLNRKGEYKKCSVLVTTRPSHYDKLVKKTLIQKPFAVVNVLGFSKHDIEEYVHKFYSEEPSKADGLLQRIKSSVLTDLASSPMMLLLMCLLWRESATLPDTMFRLYDKALFYIFKRKGITSTEEISRLVIAIGKVALGGLLSSDQKLTFQEEDFDPDVLDLAIRSGILTSQRVFKDIDTCKRVHFIHKTFQEFCAAKCYQSLTSEGETQPFQTFFLQLSETAGFEYLLRFCCGDNEGPRTNSILNILSHKVKRAGALDDKHLQLALHCYFESQSQTLPPLELIHHVIVPTLCVEIESRDELTSLMYFLHNVTDQTQDGGNAYLNNIQSLRTSPVAFGTLGAEFVNYMTRMANLRDFHISAEHRLSFFSYNCIPLLNSCLKEMTSLQSVTLLSCRLMPYYMELVVGGLSSMPNLVELDLSGNTLLAGSRRSWSYLTEIKTLNKLVLRVCNLSRNDIQHIAVALSNMPNLEELDLSKNETLAGSGRSWSHLKKIKTLKKLVLNDCSLSMKDIKHIAVAVRNMPNLEGLDLFRNTCIPLLDPVGHCLT</sequence>
<keyword evidence="2" id="KW-0067">ATP-binding</keyword>
<evidence type="ECO:0000256" key="3">
    <source>
        <dbReference type="SAM" id="MobiDB-lite"/>
    </source>
</evidence>
<proteinExistence type="predicted"/>
<evidence type="ECO:0000256" key="4">
    <source>
        <dbReference type="SAM" id="Phobius"/>
    </source>
</evidence>
<evidence type="ECO:0000313" key="6">
    <source>
        <dbReference type="EnsemblMetazoa" id="XP_038059882.1"/>
    </source>
</evidence>
<dbReference type="InterPro" id="IPR007111">
    <property type="entry name" value="NACHT_NTPase"/>
</dbReference>
<evidence type="ECO:0000256" key="2">
    <source>
        <dbReference type="ARBA" id="ARBA00022840"/>
    </source>
</evidence>
<keyword evidence="7" id="KW-1185">Reference proteome</keyword>
<feature type="region of interest" description="Disordered" evidence="3">
    <location>
        <begin position="68"/>
        <end position="122"/>
    </location>
</feature>
<dbReference type="Pfam" id="PF05729">
    <property type="entry name" value="NACHT"/>
    <property type="match status" value="1"/>
</dbReference>
<feature type="compositionally biased region" description="Polar residues" evidence="3">
    <location>
        <begin position="1"/>
        <end position="11"/>
    </location>
</feature>
<dbReference type="InterPro" id="IPR027417">
    <property type="entry name" value="P-loop_NTPase"/>
</dbReference>
<feature type="compositionally biased region" description="Basic residues" evidence="3">
    <location>
        <begin position="68"/>
        <end position="79"/>
    </location>
</feature>
<dbReference type="PRINTS" id="PR00364">
    <property type="entry name" value="DISEASERSIST"/>
</dbReference>
<dbReference type="OrthoDB" id="120976at2759"/>
<feature type="transmembrane region" description="Helical" evidence="4">
    <location>
        <begin position="33"/>
        <end position="58"/>
    </location>
</feature>
<evidence type="ECO:0000259" key="5">
    <source>
        <dbReference type="PROSITE" id="PS50837"/>
    </source>
</evidence>
<organism evidence="6 7">
    <name type="scientific">Patiria miniata</name>
    <name type="common">Bat star</name>
    <name type="synonym">Asterina miniata</name>
    <dbReference type="NCBI Taxonomy" id="46514"/>
    <lineage>
        <taxon>Eukaryota</taxon>
        <taxon>Metazoa</taxon>
        <taxon>Echinodermata</taxon>
        <taxon>Eleutherozoa</taxon>
        <taxon>Asterozoa</taxon>
        <taxon>Asteroidea</taxon>
        <taxon>Valvatacea</taxon>
        <taxon>Valvatida</taxon>
        <taxon>Asterinidae</taxon>
        <taxon>Patiria</taxon>
    </lineage>
</organism>
<feature type="region of interest" description="Disordered" evidence="3">
    <location>
        <begin position="1"/>
        <end position="26"/>
    </location>
</feature>
<dbReference type="PANTHER" id="PTHR46312">
    <property type="entry name" value="NACHT DOMAIN-CONTAINING PROTEIN"/>
    <property type="match status" value="1"/>
</dbReference>
<keyword evidence="1" id="KW-0547">Nucleotide-binding</keyword>
<keyword evidence="4" id="KW-0472">Membrane</keyword>
<dbReference type="PANTHER" id="PTHR46312:SF2">
    <property type="entry name" value="NUCLEOTIDE-BINDING OLIGOMERIZATION DOMAIN-CONTAINING PROTEIN 2-LIKE"/>
    <property type="match status" value="1"/>
</dbReference>
<protein>
    <recommendedName>
        <fullName evidence="5">NACHT domain-containing protein</fullName>
    </recommendedName>
</protein>
<dbReference type="RefSeq" id="XP_038059882.1">
    <property type="nucleotide sequence ID" value="XM_038203954.1"/>
</dbReference>
<accession>A0A914A7P5</accession>
<evidence type="ECO:0000313" key="7">
    <source>
        <dbReference type="Proteomes" id="UP000887568"/>
    </source>
</evidence>